<feature type="compositionally biased region" description="Basic and acidic residues" evidence="1">
    <location>
        <begin position="1"/>
        <end position="11"/>
    </location>
</feature>
<dbReference type="EMBL" id="QGKW02000717">
    <property type="protein sequence ID" value="KAF2598940.1"/>
    <property type="molecule type" value="Genomic_DNA"/>
</dbReference>
<feature type="region of interest" description="Disordered" evidence="1">
    <location>
        <begin position="69"/>
        <end position="89"/>
    </location>
</feature>
<protein>
    <submittedName>
        <fullName evidence="2">Uncharacterized protein</fullName>
    </submittedName>
</protein>
<reference evidence="2" key="1">
    <citation type="submission" date="2019-12" db="EMBL/GenBank/DDBJ databases">
        <title>Genome sequencing and annotation of Brassica cretica.</title>
        <authorList>
            <person name="Studholme D.J."/>
            <person name="Sarris P.F."/>
        </authorList>
    </citation>
    <scope>NUCLEOTIDE SEQUENCE</scope>
    <source>
        <strain evidence="2">PFS-001/15</strain>
        <tissue evidence="2">Leaf</tissue>
    </source>
</reference>
<comment type="caution">
    <text evidence="2">The sequence shown here is derived from an EMBL/GenBank/DDBJ whole genome shotgun (WGS) entry which is preliminary data.</text>
</comment>
<evidence type="ECO:0000313" key="3">
    <source>
        <dbReference type="Proteomes" id="UP000712281"/>
    </source>
</evidence>
<organism evidence="2 3">
    <name type="scientific">Brassica cretica</name>
    <name type="common">Mustard</name>
    <dbReference type="NCBI Taxonomy" id="69181"/>
    <lineage>
        <taxon>Eukaryota</taxon>
        <taxon>Viridiplantae</taxon>
        <taxon>Streptophyta</taxon>
        <taxon>Embryophyta</taxon>
        <taxon>Tracheophyta</taxon>
        <taxon>Spermatophyta</taxon>
        <taxon>Magnoliopsida</taxon>
        <taxon>eudicotyledons</taxon>
        <taxon>Gunneridae</taxon>
        <taxon>Pentapetalae</taxon>
        <taxon>rosids</taxon>
        <taxon>malvids</taxon>
        <taxon>Brassicales</taxon>
        <taxon>Brassicaceae</taxon>
        <taxon>Brassiceae</taxon>
        <taxon>Brassica</taxon>
    </lineage>
</organism>
<sequence length="89" mass="9713">MVSKAEDTKTEDAEDDTTVEENATTTARGTKIIPHQCGTMDHQWSYSQYGVPPMPQVQYPFATTLPNSSPIPTGSTLKHSWTTRLTGAA</sequence>
<name>A0A8S9KTY2_BRACR</name>
<evidence type="ECO:0000313" key="2">
    <source>
        <dbReference type="EMBL" id="KAF2598940.1"/>
    </source>
</evidence>
<dbReference type="AlphaFoldDB" id="A0A8S9KTY2"/>
<proteinExistence type="predicted"/>
<dbReference type="Proteomes" id="UP000712281">
    <property type="component" value="Unassembled WGS sequence"/>
</dbReference>
<gene>
    <name evidence="2" type="ORF">F2Q68_00007594</name>
</gene>
<accession>A0A8S9KTY2</accession>
<feature type="region of interest" description="Disordered" evidence="1">
    <location>
        <begin position="1"/>
        <end position="32"/>
    </location>
</feature>
<evidence type="ECO:0000256" key="1">
    <source>
        <dbReference type="SAM" id="MobiDB-lite"/>
    </source>
</evidence>